<dbReference type="GO" id="GO:0004672">
    <property type="term" value="F:protein kinase activity"/>
    <property type="evidence" value="ECO:0007669"/>
    <property type="project" value="InterPro"/>
</dbReference>
<evidence type="ECO:0000256" key="2">
    <source>
        <dbReference type="ARBA" id="ARBA00008536"/>
    </source>
</evidence>
<keyword evidence="13 18" id="KW-1133">Transmembrane helix</keyword>
<evidence type="ECO:0000256" key="8">
    <source>
        <dbReference type="ARBA" id="ARBA00022729"/>
    </source>
</evidence>
<feature type="signal peptide" evidence="19">
    <location>
        <begin position="1"/>
        <end position="29"/>
    </location>
</feature>
<dbReference type="PROSITE" id="PS50011">
    <property type="entry name" value="PROTEIN_KINASE_DOM"/>
    <property type="match status" value="1"/>
</dbReference>
<protein>
    <recommendedName>
        <fullName evidence="20">Protein kinase domain-containing protein</fullName>
    </recommendedName>
</protein>
<feature type="domain" description="Protein kinase" evidence="20">
    <location>
        <begin position="356"/>
        <end position="631"/>
    </location>
</feature>
<evidence type="ECO:0000256" key="4">
    <source>
        <dbReference type="ARBA" id="ARBA00022475"/>
    </source>
</evidence>
<dbReference type="InterPro" id="IPR011009">
    <property type="entry name" value="Kinase-like_dom_sf"/>
</dbReference>
<dbReference type="InterPro" id="IPR008271">
    <property type="entry name" value="Ser/Thr_kinase_AS"/>
</dbReference>
<dbReference type="InterPro" id="IPR017441">
    <property type="entry name" value="Protein_kinase_ATP_BS"/>
</dbReference>
<dbReference type="InterPro" id="IPR013320">
    <property type="entry name" value="ConA-like_dom_sf"/>
</dbReference>
<dbReference type="SMART" id="SM00220">
    <property type="entry name" value="S_TKc"/>
    <property type="match status" value="1"/>
</dbReference>
<evidence type="ECO:0000256" key="14">
    <source>
        <dbReference type="ARBA" id="ARBA00023136"/>
    </source>
</evidence>
<dbReference type="PROSITE" id="PS00108">
    <property type="entry name" value="PROTEIN_KINASE_ST"/>
    <property type="match status" value="1"/>
</dbReference>
<dbReference type="GO" id="GO:0005524">
    <property type="term" value="F:ATP binding"/>
    <property type="evidence" value="ECO:0007669"/>
    <property type="project" value="UniProtKB-UniRule"/>
</dbReference>
<dbReference type="SUPFAM" id="SSF49899">
    <property type="entry name" value="Concanavalin A-like lectins/glucanases"/>
    <property type="match status" value="1"/>
</dbReference>
<reference evidence="21" key="1">
    <citation type="submission" date="2023-07" db="EMBL/GenBank/DDBJ databases">
        <title>A chromosome-level genome assembly of Lolium multiflorum.</title>
        <authorList>
            <person name="Chen Y."/>
            <person name="Copetti D."/>
            <person name="Kolliker R."/>
            <person name="Studer B."/>
        </authorList>
    </citation>
    <scope>NUCLEOTIDE SEQUENCE</scope>
    <source>
        <strain evidence="21">02402/16</strain>
        <tissue evidence="21">Leaf</tissue>
    </source>
</reference>
<dbReference type="Proteomes" id="UP001231189">
    <property type="component" value="Unassembled WGS sequence"/>
</dbReference>
<keyword evidence="22" id="KW-1185">Reference proteome</keyword>
<evidence type="ECO:0000256" key="1">
    <source>
        <dbReference type="ARBA" id="ARBA00004251"/>
    </source>
</evidence>
<evidence type="ECO:0000256" key="18">
    <source>
        <dbReference type="SAM" id="Phobius"/>
    </source>
</evidence>
<keyword evidence="4" id="KW-1003">Cell membrane</keyword>
<evidence type="ECO:0000256" key="13">
    <source>
        <dbReference type="ARBA" id="ARBA00022989"/>
    </source>
</evidence>
<dbReference type="FunFam" id="1.10.510.10:FF:000240">
    <property type="entry name" value="Lectin-domain containing receptor kinase A4.3"/>
    <property type="match status" value="1"/>
</dbReference>
<comment type="caution">
    <text evidence="21">The sequence shown here is derived from an EMBL/GenBank/DDBJ whole genome shotgun (WGS) entry which is preliminary data.</text>
</comment>
<keyword evidence="9" id="KW-0430">Lectin</keyword>
<evidence type="ECO:0000256" key="5">
    <source>
        <dbReference type="ARBA" id="ARBA00022527"/>
    </source>
</evidence>
<dbReference type="PANTHER" id="PTHR27007">
    <property type="match status" value="1"/>
</dbReference>
<gene>
    <name evidence="21" type="ORF">QYE76_008654</name>
</gene>
<dbReference type="Gene3D" id="1.10.510.10">
    <property type="entry name" value="Transferase(Phosphotransferase) domain 1"/>
    <property type="match status" value="1"/>
</dbReference>
<evidence type="ECO:0000256" key="6">
    <source>
        <dbReference type="ARBA" id="ARBA00022679"/>
    </source>
</evidence>
<dbReference type="Pfam" id="PF07714">
    <property type="entry name" value="PK_Tyr_Ser-Thr"/>
    <property type="match status" value="1"/>
</dbReference>
<comment type="similarity">
    <text evidence="2">In the N-terminal section; belongs to the leguminous lectin family.</text>
</comment>
<dbReference type="AlphaFoldDB" id="A0AAD8TS27"/>
<feature type="binding site" evidence="17">
    <location>
        <position position="384"/>
    </location>
    <ligand>
        <name>ATP</name>
        <dbReference type="ChEBI" id="CHEBI:30616"/>
    </ligand>
</feature>
<keyword evidence="5" id="KW-0723">Serine/threonine-protein kinase</keyword>
<keyword evidence="10 17" id="KW-0547">Nucleotide-binding</keyword>
<evidence type="ECO:0000259" key="20">
    <source>
        <dbReference type="PROSITE" id="PS50011"/>
    </source>
</evidence>
<evidence type="ECO:0000313" key="21">
    <source>
        <dbReference type="EMBL" id="KAK1691957.1"/>
    </source>
</evidence>
<dbReference type="InterPro" id="IPR001220">
    <property type="entry name" value="Legume_lectin_dom"/>
</dbReference>
<evidence type="ECO:0000256" key="11">
    <source>
        <dbReference type="ARBA" id="ARBA00022777"/>
    </source>
</evidence>
<proteinExistence type="inferred from homology"/>
<dbReference type="PROSITE" id="PS00107">
    <property type="entry name" value="PROTEIN_KINASE_ATP"/>
    <property type="match status" value="1"/>
</dbReference>
<evidence type="ECO:0000256" key="15">
    <source>
        <dbReference type="ARBA" id="ARBA00023170"/>
    </source>
</evidence>
<evidence type="ECO:0000256" key="10">
    <source>
        <dbReference type="ARBA" id="ARBA00022741"/>
    </source>
</evidence>
<keyword evidence="15" id="KW-0675">Receptor</keyword>
<evidence type="ECO:0000256" key="16">
    <source>
        <dbReference type="ARBA" id="ARBA00023180"/>
    </source>
</evidence>
<dbReference type="GO" id="GO:0002229">
    <property type="term" value="P:defense response to oomycetes"/>
    <property type="evidence" value="ECO:0007669"/>
    <property type="project" value="UniProtKB-ARBA"/>
</dbReference>
<dbReference type="GO" id="GO:0030246">
    <property type="term" value="F:carbohydrate binding"/>
    <property type="evidence" value="ECO:0007669"/>
    <property type="project" value="UniProtKB-KW"/>
</dbReference>
<keyword evidence="7 18" id="KW-0812">Transmembrane</keyword>
<accession>A0AAD8TS27</accession>
<dbReference type="EMBL" id="JAUUTY010000001">
    <property type="protein sequence ID" value="KAK1691957.1"/>
    <property type="molecule type" value="Genomic_DNA"/>
</dbReference>
<keyword evidence="11" id="KW-0418">Kinase</keyword>
<sequence>MAPESATAHIFLAACFFFFFLSNSHHVTAATSPPPSFSFDFSNTSKDQLGDLRFEGDAALNGNLVDLTCNDDSLFCLGRMSYNHPVALYDNYTGEVASFVTTFTFAINILPNTTQRGDGMTFFLSGYPSRLPPGSSGSVFGLRNWTNTSPSGEDRFVAIEFDPFNNGQWDSISNDHIGIDLNSLTSISSTRLPIYSLNGTMTATITFDNATRILEAILNFDYNSSLAPASVKTQLPAQLDALLPPVVSVGFSAGTGGYSELHQIHSWSFNSTMAATDTPTRDNEFHPNQGEVFGIKGRQGQNLVIGGLVILVLAVLLAIWSTFSWCRLKRIRNSFGKDSRLKRYEYSDLSMATDRFSEKKEIGKGGFGVVYSGSLKKKDVAVKKILKDSRGEFKDFLAELGSIDGTGHVNLVRLEGWCCSVNNYMFWCLGRQHVELFLVYELVPNGTLHQHLYEKSEVLSWEMRFKIVKGLCNALHYLHHQCSQYILHRDIKPGNILLDSEFNAKLGDFGLSRVAEHNNVTSVQTEAAAGTMRYMDPQSMTDGQANLRRSSDVYSFGIVLLEIAHGKYNPGLVRHLHRNRPYTFVEEVADEKLAGQFDRVQMERVIVLGLRCSEEVASKRPSLDAAAMQFLESGGELHAATIHKDEPHPTAARA</sequence>
<evidence type="ECO:0000256" key="19">
    <source>
        <dbReference type="SAM" id="SignalP"/>
    </source>
</evidence>
<keyword evidence="14 18" id="KW-0472">Membrane</keyword>
<dbReference type="InterPro" id="IPR001245">
    <property type="entry name" value="Ser-Thr/Tyr_kinase_cat_dom"/>
</dbReference>
<comment type="similarity">
    <text evidence="3">In the C-terminal section; belongs to the protein kinase superfamily. Ser/Thr protein kinase family.</text>
</comment>
<dbReference type="Gene3D" id="3.30.200.20">
    <property type="entry name" value="Phosphorylase Kinase, domain 1"/>
    <property type="match status" value="1"/>
</dbReference>
<dbReference type="SUPFAM" id="SSF56112">
    <property type="entry name" value="Protein kinase-like (PK-like)"/>
    <property type="match status" value="1"/>
</dbReference>
<dbReference type="Pfam" id="PF00139">
    <property type="entry name" value="Lectin_legB"/>
    <property type="match status" value="1"/>
</dbReference>
<dbReference type="Gene3D" id="2.60.120.200">
    <property type="match status" value="1"/>
</dbReference>
<comment type="subcellular location">
    <subcellularLocation>
        <location evidence="1">Cell membrane</location>
        <topology evidence="1">Single-pass type I membrane protein</topology>
    </subcellularLocation>
</comment>
<evidence type="ECO:0000313" key="22">
    <source>
        <dbReference type="Proteomes" id="UP001231189"/>
    </source>
</evidence>
<evidence type="ECO:0000256" key="17">
    <source>
        <dbReference type="PROSITE-ProRule" id="PRU10141"/>
    </source>
</evidence>
<evidence type="ECO:0000256" key="3">
    <source>
        <dbReference type="ARBA" id="ARBA00010217"/>
    </source>
</evidence>
<keyword evidence="16" id="KW-0325">Glycoprotein</keyword>
<name>A0AAD8TS27_LOLMU</name>
<evidence type="ECO:0000256" key="7">
    <source>
        <dbReference type="ARBA" id="ARBA00022692"/>
    </source>
</evidence>
<dbReference type="InterPro" id="IPR000719">
    <property type="entry name" value="Prot_kinase_dom"/>
</dbReference>
<organism evidence="21 22">
    <name type="scientific">Lolium multiflorum</name>
    <name type="common">Italian ryegrass</name>
    <name type="synonym">Lolium perenne subsp. multiflorum</name>
    <dbReference type="NCBI Taxonomy" id="4521"/>
    <lineage>
        <taxon>Eukaryota</taxon>
        <taxon>Viridiplantae</taxon>
        <taxon>Streptophyta</taxon>
        <taxon>Embryophyta</taxon>
        <taxon>Tracheophyta</taxon>
        <taxon>Spermatophyta</taxon>
        <taxon>Magnoliopsida</taxon>
        <taxon>Liliopsida</taxon>
        <taxon>Poales</taxon>
        <taxon>Poaceae</taxon>
        <taxon>BOP clade</taxon>
        <taxon>Pooideae</taxon>
        <taxon>Poodae</taxon>
        <taxon>Poeae</taxon>
        <taxon>Poeae Chloroplast Group 2 (Poeae type)</taxon>
        <taxon>Loliodinae</taxon>
        <taxon>Loliinae</taxon>
        <taxon>Lolium</taxon>
    </lineage>
</organism>
<evidence type="ECO:0000256" key="9">
    <source>
        <dbReference type="ARBA" id="ARBA00022734"/>
    </source>
</evidence>
<dbReference type="GO" id="GO:0005886">
    <property type="term" value="C:plasma membrane"/>
    <property type="evidence" value="ECO:0007669"/>
    <property type="project" value="UniProtKB-SubCell"/>
</dbReference>
<evidence type="ECO:0000256" key="12">
    <source>
        <dbReference type="ARBA" id="ARBA00022840"/>
    </source>
</evidence>
<dbReference type="InterPro" id="IPR050528">
    <property type="entry name" value="L-type_Lectin-RKs"/>
</dbReference>
<keyword evidence="8 19" id="KW-0732">Signal</keyword>
<keyword evidence="6" id="KW-0808">Transferase</keyword>
<feature type="transmembrane region" description="Helical" evidence="18">
    <location>
        <begin position="303"/>
        <end position="323"/>
    </location>
</feature>
<dbReference type="CDD" id="cd06899">
    <property type="entry name" value="lectin_legume_LecRK_Arcelin_ConA"/>
    <property type="match status" value="1"/>
</dbReference>
<keyword evidence="12 17" id="KW-0067">ATP-binding</keyword>
<feature type="chain" id="PRO_5041897679" description="Protein kinase domain-containing protein" evidence="19">
    <location>
        <begin position="30"/>
        <end position="654"/>
    </location>
</feature>